<sequence>MTPSPEQTEQPRDPAGGVVVREALLEDVPTIVAMLVDDPLGQSREDPADLAPYDAAFVRIAGDPGEVLVVAELDGQVVGTLQLSVLPSLSRRGALRGQLEGVRVAADMRGAGVGEQLVRWALERARAEGCELVQLTSDSSRTGAHRFYERLGFTASHVGMKLVLG</sequence>
<gene>
    <name evidence="4" type="ORF">AWH69_14075</name>
</gene>
<dbReference type="InterPro" id="IPR000182">
    <property type="entry name" value="GNAT_dom"/>
</dbReference>
<keyword evidence="2" id="KW-0012">Acyltransferase</keyword>
<dbReference type="GO" id="GO:0016747">
    <property type="term" value="F:acyltransferase activity, transferring groups other than amino-acyl groups"/>
    <property type="evidence" value="ECO:0007669"/>
    <property type="project" value="InterPro"/>
</dbReference>
<protein>
    <submittedName>
        <fullName evidence="4">GNAT family acetyltransferase</fullName>
    </submittedName>
</protein>
<feature type="domain" description="N-acetyltransferase" evidence="3">
    <location>
        <begin position="18"/>
        <end position="165"/>
    </location>
</feature>
<dbReference type="PANTHER" id="PTHR43877:SF2">
    <property type="entry name" value="AMINOALKYLPHOSPHONATE N-ACETYLTRANSFERASE-RELATED"/>
    <property type="match status" value="1"/>
</dbReference>
<dbReference type="EMBL" id="LQZG01000004">
    <property type="protein sequence ID" value="OAB86597.1"/>
    <property type="molecule type" value="Genomic_DNA"/>
</dbReference>
<dbReference type="STRING" id="262209.AWH69_14075"/>
<organism evidence="4 5">
    <name type="scientific">Janibacter melonis</name>
    <dbReference type="NCBI Taxonomy" id="262209"/>
    <lineage>
        <taxon>Bacteria</taxon>
        <taxon>Bacillati</taxon>
        <taxon>Actinomycetota</taxon>
        <taxon>Actinomycetes</taxon>
        <taxon>Micrococcales</taxon>
        <taxon>Intrasporangiaceae</taxon>
        <taxon>Janibacter</taxon>
    </lineage>
</organism>
<evidence type="ECO:0000259" key="3">
    <source>
        <dbReference type="PROSITE" id="PS51186"/>
    </source>
</evidence>
<dbReference type="InterPro" id="IPR050832">
    <property type="entry name" value="Bact_Acetyltransf"/>
</dbReference>
<dbReference type="RefSeq" id="WP_068277657.1">
    <property type="nucleotide sequence ID" value="NZ_LQZG01000004.1"/>
</dbReference>
<comment type="caution">
    <text evidence="4">The sequence shown here is derived from an EMBL/GenBank/DDBJ whole genome shotgun (WGS) entry which is preliminary data.</text>
</comment>
<dbReference type="Proteomes" id="UP000076976">
    <property type="component" value="Unassembled WGS sequence"/>
</dbReference>
<reference evidence="4 5" key="1">
    <citation type="submission" date="2016-01" db="EMBL/GenBank/DDBJ databases">
        <title>Janibacter melonis strain CD11_4 genome sequencing and assembly.</title>
        <authorList>
            <person name="Nair G.R."/>
            <person name="Kaur G."/>
            <person name="Chander A.M."/>
            <person name="Mayilraj S."/>
        </authorList>
    </citation>
    <scope>NUCLEOTIDE SEQUENCE [LARGE SCALE GENOMIC DNA]</scope>
    <source>
        <strain evidence="4 5">CD11-4</strain>
    </source>
</reference>
<dbReference type="SUPFAM" id="SSF55729">
    <property type="entry name" value="Acyl-CoA N-acyltransferases (Nat)"/>
    <property type="match status" value="1"/>
</dbReference>
<dbReference type="AlphaFoldDB" id="A0A176QA48"/>
<evidence type="ECO:0000256" key="1">
    <source>
        <dbReference type="ARBA" id="ARBA00022679"/>
    </source>
</evidence>
<name>A0A176QA48_9MICO</name>
<dbReference type="CDD" id="cd04301">
    <property type="entry name" value="NAT_SF"/>
    <property type="match status" value="1"/>
</dbReference>
<evidence type="ECO:0000256" key="2">
    <source>
        <dbReference type="ARBA" id="ARBA00023315"/>
    </source>
</evidence>
<evidence type="ECO:0000313" key="5">
    <source>
        <dbReference type="Proteomes" id="UP000076976"/>
    </source>
</evidence>
<dbReference type="Gene3D" id="3.40.630.30">
    <property type="match status" value="1"/>
</dbReference>
<dbReference type="Pfam" id="PF00583">
    <property type="entry name" value="Acetyltransf_1"/>
    <property type="match status" value="1"/>
</dbReference>
<proteinExistence type="predicted"/>
<evidence type="ECO:0000313" key="4">
    <source>
        <dbReference type="EMBL" id="OAB86597.1"/>
    </source>
</evidence>
<dbReference type="PROSITE" id="PS51186">
    <property type="entry name" value="GNAT"/>
    <property type="match status" value="1"/>
</dbReference>
<dbReference type="PANTHER" id="PTHR43877">
    <property type="entry name" value="AMINOALKYLPHOSPHONATE N-ACETYLTRANSFERASE-RELATED-RELATED"/>
    <property type="match status" value="1"/>
</dbReference>
<accession>A0A176QA48</accession>
<keyword evidence="1 4" id="KW-0808">Transferase</keyword>
<keyword evidence="5" id="KW-1185">Reference proteome</keyword>
<dbReference type="InterPro" id="IPR016181">
    <property type="entry name" value="Acyl_CoA_acyltransferase"/>
</dbReference>